<reference evidence="2 3" key="1">
    <citation type="submission" date="2024-06" db="EMBL/GenBank/DDBJ databases">
        <title>The Natural Products Discovery Center: Release of the First 8490 Sequenced Strains for Exploring Actinobacteria Biosynthetic Diversity.</title>
        <authorList>
            <person name="Kalkreuter E."/>
            <person name="Kautsar S.A."/>
            <person name="Yang D."/>
            <person name="Bader C.D."/>
            <person name="Teijaro C.N."/>
            <person name="Fluegel L."/>
            <person name="Davis C.M."/>
            <person name="Simpson J.R."/>
            <person name="Lauterbach L."/>
            <person name="Steele A.D."/>
            <person name="Gui C."/>
            <person name="Meng S."/>
            <person name="Li G."/>
            <person name="Viehrig K."/>
            <person name="Ye F."/>
            <person name="Su P."/>
            <person name="Kiefer A.F."/>
            <person name="Nichols A."/>
            <person name="Cepeda A.J."/>
            <person name="Yan W."/>
            <person name="Fan B."/>
            <person name="Jiang Y."/>
            <person name="Adhikari A."/>
            <person name="Zheng C.-J."/>
            <person name="Schuster L."/>
            <person name="Cowan T.M."/>
            <person name="Smanski M.J."/>
            <person name="Chevrette M.G."/>
            <person name="De Carvalho L.P.S."/>
            <person name="Shen B."/>
        </authorList>
    </citation>
    <scope>NUCLEOTIDE SEQUENCE [LARGE SCALE GENOMIC DNA]</scope>
    <source>
        <strain evidence="2 3">NPDC019583</strain>
    </source>
</reference>
<evidence type="ECO:0000313" key="2">
    <source>
        <dbReference type="EMBL" id="MEU2271215.1"/>
    </source>
</evidence>
<name>A0ABV2Y4L6_9ACTN</name>
<organism evidence="2 3">
    <name type="scientific">Streptomyces olindensis</name>
    <dbReference type="NCBI Taxonomy" id="358823"/>
    <lineage>
        <taxon>Bacteria</taxon>
        <taxon>Bacillati</taxon>
        <taxon>Actinomycetota</taxon>
        <taxon>Actinomycetes</taxon>
        <taxon>Kitasatosporales</taxon>
        <taxon>Streptomycetaceae</taxon>
        <taxon>Streptomyces</taxon>
    </lineage>
</organism>
<accession>A0ABV2Y4L6</accession>
<evidence type="ECO:0000313" key="3">
    <source>
        <dbReference type="Proteomes" id="UP001550603"/>
    </source>
</evidence>
<keyword evidence="3" id="KW-1185">Reference proteome</keyword>
<evidence type="ECO:0000256" key="1">
    <source>
        <dbReference type="SAM" id="MobiDB-lite"/>
    </source>
</evidence>
<gene>
    <name evidence="2" type="ORF">ABZ568_33320</name>
</gene>
<protein>
    <submittedName>
        <fullName evidence="2">Uncharacterized protein</fullName>
    </submittedName>
</protein>
<dbReference type="RefSeq" id="WP_359792860.1">
    <property type="nucleotide sequence ID" value="NZ_JBEYBN010000068.1"/>
</dbReference>
<feature type="region of interest" description="Disordered" evidence="1">
    <location>
        <begin position="21"/>
        <end position="46"/>
    </location>
</feature>
<dbReference type="EMBL" id="JBEYBN010000068">
    <property type="protein sequence ID" value="MEU2271215.1"/>
    <property type="molecule type" value="Genomic_DNA"/>
</dbReference>
<comment type="caution">
    <text evidence="2">The sequence shown here is derived from an EMBL/GenBank/DDBJ whole genome shotgun (WGS) entry which is preliminary data.</text>
</comment>
<sequence length="46" mass="4685">MHELPQGVPAPDVLAAAGLSEVRPGQEAETIATAPRHRGCAAPSKP</sequence>
<proteinExistence type="predicted"/>
<dbReference type="Proteomes" id="UP001550603">
    <property type="component" value="Unassembled WGS sequence"/>
</dbReference>